<dbReference type="SUPFAM" id="SSF141072">
    <property type="entry name" value="CalX-like"/>
    <property type="match status" value="1"/>
</dbReference>
<evidence type="ECO:0000313" key="2">
    <source>
        <dbReference type="Proteomes" id="UP000054815"/>
    </source>
</evidence>
<dbReference type="EMBL" id="JYDU01001100">
    <property type="protein sequence ID" value="KRX73012.1"/>
    <property type="molecule type" value="Genomic_DNA"/>
</dbReference>
<organism evidence="1 2">
    <name type="scientific">Trichinella pseudospiralis</name>
    <name type="common">Parasitic roundworm</name>
    <dbReference type="NCBI Taxonomy" id="6337"/>
    <lineage>
        <taxon>Eukaryota</taxon>
        <taxon>Metazoa</taxon>
        <taxon>Ecdysozoa</taxon>
        <taxon>Nematoda</taxon>
        <taxon>Enoplea</taxon>
        <taxon>Dorylaimia</taxon>
        <taxon>Trichinellida</taxon>
        <taxon>Trichinellidae</taxon>
        <taxon>Trichinella</taxon>
    </lineage>
</organism>
<sequence>VVEAYIDIPIVNDYEPEKDETFTVKLLPGKASLGACQSVVVTIVNDDNICRYYAKFEEKVRHSLLTCKLESSTWKEQLLKAVSVN</sequence>
<dbReference type="InterPro" id="IPR038081">
    <property type="entry name" value="CalX-like_sf"/>
</dbReference>
<gene>
    <name evidence="1" type="ORF">T4E_5803</name>
</gene>
<dbReference type="STRING" id="6337.A0A0V0WAV9"/>
<feature type="non-terminal residue" evidence="1">
    <location>
        <position position="85"/>
    </location>
</feature>
<proteinExistence type="predicted"/>
<dbReference type="AlphaFoldDB" id="A0A0V0WAV9"/>
<dbReference type="Proteomes" id="UP000054815">
    <property type="component" value="Unassembled WGS sequence"/>
</dbReference>
<reference evidence="1 2" key="1">
    <citation type="submission" date="2015-01" db="EMBL/GenBank/DDBJ databases">
        <title>Evolution of Trichinella species and genotypes.</title>
        <authorList>
            <person name="Korhonen P.K."/>
            <person name="Edoardo P."/>
            <person name="Giuseppe L.R."/>
            <person name="Gasser R.B."/>
        </authorList>
    </citation>
    <scope>NUCLEOTIDE SEQUENCE [LARGE SCALE GENOMIC DNA]</scope>
    <source>
        <strain evidence="1">ISS141</strain>
    </source>
</reference>
<dbReference type="Gene3D" id="2.60.40.2030">
    <property type="match status" value="1"/>
</dbReference>
<accession>A0A0V0WAV9</accession>
<comment type="caution">
    <text evidence="1">The sequence shown here is derived from an EMBL/GenBank/DDBJ whole genome shotgun (WGS) entry which is preliminary data.</text>
</comment>
<evidence type="ECO:0000313" key="1">
    <source>
        <dbReference type="EMBL" id="KRX73012.1"/>
    </source>
</evidence>
<protein>
    <recommendedName>
        <fullName evidence="3">Calx-beta domain-containing protein</fullName>
    </recommendedName>
</protein>
<evidence type="ECO:0008006" key="3">
    <source>
        <dbReference type="Google" id="ProtNLM"/>
    </source>
</evidence>
<name>A0A0V0WAV9_TRIPS</name>
<feature type="non-terminal residue" evidence="1">
    <location>
        <position position="1"/>
    </location>
</feature>